<protein>
    <submittedName>
        <fullName evidence="1">Uncharacterized protein</fullName>
    </submittedName>
</protein>
<sequence length="49" mass="5379">MIAESAHQQSVTFPQEATPIFDLVAKMVLRKQPEGEHDLEREAGLATSA</sequence>
<gene>
    <name evidence="1" type="ORF">HDA45_000021</name>
</gene>
<comment type="caution">
    <text evidence="1">The sequence shown here is derived from an EMBL/GenBank/DDBJ whole genome shotgun (WGS) entry which is preliminary data.</text>
</comment>
<dbReference type="EMBL" id="JACHMX010000001">
    <property type="protein sequence ID" value="MBB5849934.1"/>
    <property type="molecule type" value="Genomic_DNA"/>
</dbReference>
<evidence type="ECO:0000313" key="1">
    <source>
        <dbReference type="EMBL" id="MBB5849934.1"/>
    </source>
</evidence>
<evidence type="ECO:0000313" key="2">
    <source>
        <dbReference type="Proteomes" id="UP000580861"/>
    </source>
</evidence>
<dbReference type="AlphaFoldDB" id="A0A841AUH1"/>
<proteinExistence type="predicted"/>
<keyword evidence="2" id="KW-1185">Reference proteome</keyword>
<organism evidence="1 2">
    <name type="scientific">Amycolatopsis umgeniensis</name>
    <dbReference type="NCBI Taxonomy" id="336628"/>
    <lineage>
        <taxon>Bacteria</taxon>
        <taxon>Bacillati</taxon>
        <taxon>Actinomycetota</taxon>
        <taxon>Actinomycetes</taxon>
        <taxon>Pseudonocardiales</taxon>
        <taxon>Pseudonocardiaceae</taxon>
        <taxon>Amycolatopsis</taxon>
    </lineage>
</organism>
<accession>A0A841AUH1</accession>
<reference evidence="1 2" key="1">
    <citation type="submission" date="2020-08" db="EMBL/GenBank/DDBJ databases">
        <title>Sequencing the genomes of 1000 actinobacteria strains.</title>
        <authorList>
            <person name="Klenk H.-P."/>
        </authorList>
    </citation>
    <scope>NUCLEOTIDE SEQUENCE [LARGE SCALE GENOMIC DNA]</scope>
    <source>
        <strain evidence="1 2">DSM 45272</strain>
    </source>
</reference>
<dbReference type="RefSeq" id="WP_184891253.1">
    <property type="nucleotide sequence ID" value="NZ_JACHMX010000001.1"/>
</dbReference>
<dbReference type="Proteomes" id="UP000580861">
    <property type="component" value="Unassembled WGS sequence"/>
</dbReference>
<name>A0A841AUH1_9PSEU</name>